<dbReference type="EMBL" id="CAVNYO010000405">
    <property type="protein sequence ID" value="CAK5276012.1"/>
    <property type="molecule type" value="Genomic_DNA"/>
</dbReference>
<dbReference type="Proteomes" id="UP001295794">
    <property type="component" value="Unassembled WGS sequence"/>
</dbReference>
<feature type="compositionally biased region" description="Polar residues" evidence="1">
    <location>
        <begin position="246"/>
        <end position="255"/>
    </location>
</feature>
<feature type="compositionally biased region" description="Polar residues" evidence="1">
    <location>
        <begin position="397"/>
        <end position="406"/>
    </location>
</feature>
<feature type="compositionally biased region" description="Low complexity" evidence="1">
    <location>
        <begin position="138"/>
        <end position="152"/>
    </location>
</feature>
<feature type="compositionally biased region" description="Gly residues" evidence="1">
    <location>
        <begin position="33"/>
        <end position="44"/>
    </location>
</feature>
<evidence type="ECO:0000313" key="2">
    <source>
        <dbReference type="EMBL" id="CAK5263053.1"/>
    </source>
</evidence>
<feature type="compositionally biased region" description="Low complexity" evidence="1">
    <location>
        <begin position="89"/>
        <end position="101"/>
    </location>
</feature>
<reference evidence="2" key="1">
    <citation type="submission" date="2023-11" db="EMBL/GenBank/DDBJ databases">
        <authorList>
            <person name="De Vega J J."/>
            <person name="De Vega J J."/>
        </authorList>
    </citation>
    <scope>NUCLEOTIDE SEQUENCE</scope>
</reference>
<evidence type="ECO:0000256" key="1">
    <source>
        <dbReference type="SAM" id="MobiDB-lite"/>
    </source>
</evidence>
<name>A0AAD2GSA9_9AGAR</name>
<evidence type="ECO:0000313" key="3">
    <source>
        <dbReference type="EMBL" id="CAK5276012.1"/>
    </source>
</evidence>
<feature type="compositionally biased region" description="Polar residues" evidence="1">
    <location>
        <begin position="181"/>
        <end position="190"/>
    </location>
</feature>
<dbReference type="EMBL" id="CAVNYO010000033">
    <property type="protein sequence ID" value="CAK5263053.1"/>
    <property type="molecule type" value="Genomic_DNA"/>
</dbReference>
<dbReference type="AlphaFoldDB" id="A0AAD2GSA9"/>
<feature type="region of interest" description="Disordered" evidence="1">
    <location>
        <begin position="1"/>
        <end position="230"/>
    </location>
</feature>
<feature type="compositionally biased region" description="Polar residues" evidence="1">
    <location>
        <begin position="116"/>
        <end position="125"/>
    </location>
</feature>
<feature type="compositionally biased region" description="Acidic residues" evidence="1">
    <location>
        <begin position="261"/>
        <end position="272"/>
    </location>
</feature>
<accession>A0AAD2GSA9</accession>
<proteinExistence type="predicted"/>
<keyword evidence="4" id="KW-1185">Reference proteome</keyword>
<feature type="region of interest" description="Disordered" evidence="1">
    <location>
        <begin position="245"/>
        <end position="272"/>
    </location>
</feature>
<feature type="region of interest" description="Disordered" evidence="1">
    <location>
        <begin position="316"/>
        <end position="442"/>
    </location>
</feature>
<comment type="caution">
    <text evidence="2">The sequence shown here is derived from an EMBL/GenBank/DDBJ whole genome shotgun (WGS) entry which is preliminary data.</text>
</comment>
<feature type="compositionally biased region" description="Basic and acidic residues" evidence="1">
    <location>
        <begin position="64"/>
        <end position="83"/>
    </location>
</feature>
<organism evidence="2 4">
    <name type="scientific">Mycena citricolor</name>
    <dbReference type="NCBI Taxonomy" id="2018698"/>
    <lineage>
        <taxon>Eukaryota</taxon>
        <taxon>Fungi</taxon>
        <taxon>Dikarya</taxon>
        <taxon>Basidiomycota</taxon>
        <taxon>Agaricomycotina</taxon>
        <taxon>Agaricomycetes</taxon>
        <taxon>Agaricomycetidae</taxon>
        <taxon>Agaricales</taxon>
        <taxon>Marasmiineae</taxon>
        <taxon>Mycenaceae</taxon>
        <taxon>Mycena</taxon>
    </lineage>
</organism>
<sequence length="463" mass="48270">MAAPAPPLATPSGNSRARDWPRTELGSSAFGGNPRGGRGGGGGRGRSRGGRGRGPNPNSNSTGHSKDNGGAEPSHASKNDKSTNNESLPPKATPASTTSTPDPKPKPSPNPSISALSNTTTPSSGSRRHGRKPSRSTPLVVPAVLVGGPSPSTVLPATAPVPRPSNRRRRSQQSAKGGNGAISTGGSNLKVNVPASDDSTLLRPQNRLLAPRSAPPPSKDTPPHLAGSFRQNDIDAFVERVRASAMESNRPNTPGSHIDWAGDDDESLPDLDDWGVKTVTQEEKPVEPEPKDSVQAQKDMMISPIIVDGLTALPDPVAPPADVKEEAVVPFSADEQPRMESTPPPTSLQPAAEKSSEPAVQPAPLSGLAASIYAPSNSDDPAETFHPTHQRAHTVGRTFSRSAHNLNQRDTRGTRTPGNQHARTHSSPPASVRNPRPPHARPVITGAAISRLARTIAAPSKTP</sequence>
<feature type="compositionally biased region" description="Polar residues" evidence="1">
    <location>
        <begin position="414"/>
        <end position="429"/>
    </location>
</feature>
<gene>
    <name evidence="2" type="ORF">MYCIT1_LOCUS2249</name>
    <name evidence="3" type="ORF">MYCIT1_LOCUS24137</name>
</gene>
<protein>
    <submittedName>
        <fullName evidence="2">Uncharacterized protein</fullName>
    </submittedName>
</protein>
<evidence type="ECO:0000313" key="4">
    <source>
        <dbReference type="Proteomes" id="UP001295794"/>
    </source>
</evidence>